<dbReference type="FunFam" id="3.40.50.300:FF:000335">
    <property type="entry name" value="ATP binding cassette subfamily A member 5"/>
    <property type="match status" value="1"/>
</dbReference>
<keyword evidence="8" id="KW-0472">Membrane</keyword>
<evidence type="ECO:0000256" key="3">
    <source>
        <dbReference type="ARBA" id="ARBA00022448"/>
    </source>
</evidence>
<evidence type="ECO:0000256" key="1">
    <source>
        <dbReference type="ARBA" id="ARBA00004141"/>
    </source>
</evidence>
<evidence type="ECO:0000256" key="4">
    <source>
        <dbReference type="ARBA" id="ARBA00022692"/>
    </source>
</evidence>
<dbReference type="PANTHER" id="PTHR19229:SF274">
    <property type="entry name" value="ABC-TYPE ORGANIC ANION TRANSPORTER ABCA8"/>
    <property type="match status" value="1"/>
</dbReference>
<dbReference type="InterPro" id="IPR056264">
    <property type="entry name" value="R2_ABCA1-4-like"/>
</dbReference>
<dbReference type="InterPro" id="IPR027417">
    <property type="entry name" value="P-loop_NTPase"/>
</dbReference>
<comment type="subcellular location">
    <subcellularLocation>
        <location evidence="1">Membrane</location>
        <topology evidence="1">Multi-pass membrane protein</topology>
    </subcellularLocation>
</comment>
<dbReference type="GeneTree" id="ENSGT00940000162673"/>
<dbReference type="Pfam" id="PF00005">
    <property type="entry name" value="ABC_tran"/>
    <property type="match status" value="1"/>
</dbReference>
<dbReference type="Ensembl" id="ENSCABT00000016055.1">
    <property type="protein sequence ID" value="ENSCABP00000014656.1"/>
    <property type="gene ID" value="ENSCABG00000010935.1"/>
</dbReference>
<evidence type="ECO:0000259" key="10">
    <source>
        <dbReference type="PROSITE" id="PS50893"/>
    </source>
</evidence>
<dbReference type="GO" id="GO:0005524">
    <property type="term" value="F:ATP binding"/>
    <property type="evidence" value="ECO:0007669"/>
    <property type="project" value="UniProtKB-KW"/>
</dbReference>
<dbReference type="AlphaFoldDB" id="A0A8C0GV64"/>
<evidence type="ECO:0000313" key="11">
    <source>
        <dbReference type="Ensembl" id="ENSCABP00000014656.1"/>
    </source>
</evidence>
<dbReference type="Pfam" id="PF23321">
    <property type="entry name" value="R1_ABCA1"/>
    <property type="match status" value="1"/>
</dbReference>
<dbReference type="OMA" id="THDEYKD"/>
<dbReference type="InterPro" id="IPR003593">
    <property type="entry name" value="AAA+_ATPase"/>
</dbReference>
<evidence type="ECO:0000256" key="6">
    <source>
        <dbReference type="ARBA" id="ARBA00022840"/>
    </source>
</evidence>
<dbReference type="GO" id="GO:0005319">
    <property type="term" value="F:lipid transporter activity"/>
    <property type="evidence" value="ECO:0007669"/>
    <property type="project" value="TreeGrafter"/>
</dbReference>
<reference evidence="11" key="2">
    <citation type="submission" date="2025-09" db="UniProtKB">
        <authorList>
            <consortium name="Ensembl"/>
        </authorList>
    </citation>
    <scope>IDENTIFICATION</scope>
</reference>
<keyword evidence="4" id="KW-0812">Transmembrane</keyword>
<evidence type="ECO:0000256" key="5">
    <source>
        <dbReference type="ARBA" id="ARBA00022741"/>
    </source>
</evidence>
<feature type="compositionally biased region" description="Acidic residues" evidence="9">
    <location>
        <begin position="1"/>
        <end position="14"/>
    </location>
</feature>
<dbReference type="GO" id="GO:0016020">
    <property type="term" value="C:membrane"/>
    <property type="evidence" value="ECO:0007669"/>
    <property type="project" value="UniProtKB-SubCell"/>
</dbReference>
<name>A0A8C0GV64_CHEAB</name>
<evidence type="ECO:0000256" key="7">
    <source>
        <dbReference type="ARBA" id="ARBA00022989"/>
    </source>
</evidence>
<evidence type="ECO:0000313" key="12">
    <source>
        <dbReference type="Proteomes" id="UP000694404"/>
    </source>
</evidence>
<feature type="compositionally biased region" description="Basic and acidic residues" evidence="9">
    <location>
        <begin position="15"/>
        <end position="27"/>
    </location>
</feature>
<dbReference type="GO" id="GO:0016887">
    <property type="term" value="F:ATP hydrolysis activity"/>
    <property type="evidence" value="ECO:0007669"/>
    <property type="project" value="InterPro"/>
</dbReference>
<dbReference type="Gene3D" id="3.40.50.300">
    <property type="entry name" value="P-loop containing nucleotide triphosphate hydrolases"/>
    <property type="match status" value="1"/>
</dbReference>
<proteinExistence type="inferred from homology"/>
<keyword evidence="3" id="KW-0813">Transport</keyword>
<dbReference type="PANTHER" id="PTHR19229">
    <property type="entry name" value="ATP-BINDING CASSETTE TRANSPORTER SUBFAMILY A ABCA"/>
    <property type="match status" value="1"/>
</dbReference>
<feature type="domain" description="ABC transporter" evidence="10">
    <location>
        <begin position="36"/>
        <end position="279"/>
    </location>
</feature>
<dbReference type="SUPFAM" id="SSF52540">
    <property type="entry name" value="P-loop containing nucleoside triphosphate hydrolases"/>
    <property type="match status" value="1"/>
</dbReference>
<keyword evidence="12" id="KW-1185">Reference proteome</keyword>
<dbReference type="SMART" id="SM00382">
    <property type="entry name" value="AAA"/>
    <property type="match status" value="1"/>
</dbReference>
<accession>A0A8C0GV64</accession>
<feature type="region of interest" description="Disordered" evidence="9">
    <location>
        <begin position="1"/>
        <end position="27"/>
    </location>
</feature>
<dbReference type="CDD" id="cd03263">
    <property type="entry name" value="ABC_subfamily_A"/>
    <property type="match status" value="1"/>
</dbReference>
<evidence type="ECO:0000256" key="2">
    <source>
        <dbReference type="ARBA" id="ARBA00008869"/>
    </source>
</evidence>
<dbReference type="InterPro" id="IPR003439">
    <property type="entry name" value="ABC_transporter-like_ATP-bd"/>
</dbReference>
<evidence type="ECO:0000256" key="9">
    <source>
        <dbReference type="SAM" id="MobiDB-lite"/>
    </source>
</evidence>
<keyword evidence="5" id="KW-0547">Nucleotide-binding</keyword>
<dbReference type="GO" id="GO:0140359">
    <property type="term" value="F:ABC-type transporter activity"/>
    <property type="evidence" value="ECO:0007669"/>
    <property type="project" value="InterPro"/>
</dbReference>
<reference evidence="11" key="1">
    <citation type="submission" date="2025-08" db="UniProtKB">
        <authorList>
            <consortium name="Ensembl"/>
        </authorList>
    </citation>
    <scope>IDENTIFICATION</scope>
</reference>
<keyword evidence="7" id="KW-1133">Transmembrane helix</keyword>
<dbReference type="PROSITE" id="PS50893">
    <property type="entry name" value="ABC_TRANSPORTER_2"/>
    <property type="match status" value="1"/>
</dbReference>
<dbReference type="InterPro" id="IPR026082">
    <property type="entry name" value="ABCA"/>
</dbReference>
<evidence type="ECO:0000256" key="8">
    <source>
        <dbReference type="ARBA" id="ARBA00023136"/>
    </source>
</evidence>
<sequence length="378" mass="42380">HQNPEEPEEEDEDVQAERAKVREAIASENQEEKPIIIVNDLRKEYQDKKASSVFKKRKKVATKNVSFCVKKGEVFGLLGPNGAGKSTTINMITGETTLTAGQVLIVIDIRMSLLQESPTGFLGHCPQENPLWPNLTVQQHLEVYAAVKGMRKEDAAVTIKRITKALELQDHVKKVTRKLSAGVTRKMCFALSMLGNPTVLLLDEPSTGMDPKGQSHMWKAIRAALKNKEQGAILTTHYMEEAEAVCDRVAIMVCGKLRCIGAVQYLKSKFGKSYLLEIKVKDPAQVDCLHMEILRIFPHADRQERVSSLLVYKIPVQEALPLSQTFSKLEAAKRTFGLEEYSFSLNTLEQAWDFRVIRRTPALPQQHFEVLSVATALV</sequence>
<dbReference type="Proteomes" id="UP000694404">
    <property type="component" value="Unplaced"/>
</dbReference>
<comment type="similarity">
    <text evidence="2">Belongs to the ABC transporter superfamily. ABCA family.</text>
</comment>
<keyword evidence="6" id="KW-0067">ATP-binding</keyword>
<protein>
    <recommendedName>
        <fullName evidence="10">ABC transporter domain-containing protein</fullName>
    </recommendedName>
</protein>
<organism evidence="11 12">
    <name type="scientific">Chelonoidis abingdonii</name>
    <name type="common">Abingdon island giant tortoise</name>
    <name type="synonym">Testudo abingdonii</name>
    <dbReference type="NCBI Taxonomy" id="106734"/>
    <lineage>
        <taxon>Eukaryota</taxon>
        <taxon>Metazoa</taxon>
        <taxon>Chordata</taxon>
        <taxon>Craniata</taxon>
        <taxon>Vertebrata</taxon>
        <taxon>Euteleostomi</taxon>
        <taxon>Archelosauria</taxon>
        <taxon>Testudinata</taxon>
        <taxon>Testudines</taxon>
        <taxon>Cryptodira</taxon>
        <taxon>Durocryptodira</taxon>
        <taxon>Testudinoidea</taxon>
        <taxon>Testudinidae</taxon>
        <taxon>Chelonoidis</taxon>
    </lineage>
</organism>